<dbReference type="RefSeq" id="WP_009069327.1">
    <property type="nucleotide sequence ID" value="NZ_JH597755.1"/>
</dbReference>
<evidence type="ECO:0000313" key="2">
    <source>
        <dbReference type="Proteomes" id="UP000003980"/>
    </source>
</evidence>
<name>H2C0H3_9CREN</name>
<organism evidence="1 2">
    <name type="scientific">Metallosphaera yellowstonensis MK1</name>
    <dbReference type="NCBI Taxonomy" id="671065"/>
    <lineage>
        <taxon>Archaea</taxon>
        <taxon>Thermoproteota</taxon>
        <taxon>Thermoprotei</taxon>
        <taxon>Sulfolobales</taxon>
        <taxon>Sulfolobaceae</taxon>
        <taxon>Metallosphaera</taxon>
    </lineage>
</organism>
<dbReference type="Proteomes" id="UP000003980">
    <property type="component" value="Unassembled WGS sequence"/>
</dbReference>
<accession>H2C0H3</accession>
<keyword evidence="2" id="KW-1185">Reference proteome</keyword>
<gene>
    <name evidence="1" type="ORF">MetMK1DRAFT_00000440</name>
</gene>
<dbReference type="HOGENOM" id="CLU_2985753_0_0_2"/>
<dbReference type="AlphaFoldDB" id="H2C0H3"/>
<sequence>MEEIEKLMGGRGEGDTQVLQGDVKRKGYANYRYLKGFKVMEDTCWSHGEVARAIQGW</sequence>
<reference evidence="1 2" key="1">
    <citation type="submission" date="2012-01" db="EMBL/GenBank/DDBJ databases">
        <title>Improved High-Quality Draft sequence of Metallosphaera yellowstonensis MK1.</title>
        <authorList>
            <consortium name="US DOE Joint Genome Institute"/>
            <person name="Lucas S."/>
            <person name="Han J."/>
            <person name="Cheng J.-F."/>
            <person name="Goodwin L."/>
            <person name="Pitluck S."/>
            <person name="Peters L."/>
            <person name="Teshima H."/>
            <person name="Detter J.C."/>
            <person name="Han C."/>
            <person name="Tapia R."/>
            <person name="Land M."/>
            <person name="Hauser L."/>
            <person name="Kyrpides N."/>
            <person name="Kozubal M."/>
            <person name="Macur R.E."/>
            <person name="Jay Z."/>
            <person name="Inskeep W."/>
            <person name="Woyke T."/>
        </authorList>
    </citation>
    <scope>NUCLEOTIDE SEQUENCE [LARGE SCALE GENOMIC DNA]</scope>
    <source>
        <strain evidence="1 2">MK1</strain>
    </source>
</reference>
<evidence type="ECO:0000313" key="1">
    <source>
        <dbReference type="EMBL" id="EHP71235.1"/>
    </source>
</evidence>
<protein>
    <submittedName>
        <fullName evidence="1">Uncharacterized protein</fullName>
    </submittedName>
</protein>
<dbReference type="EMBL" id="JH597755">
    <property type="protein sequence ID" value="EHP71235.1"/>
    <property type="molecule type" value="Genomic_DNA"/>
</dbReference>
<proteinExistence type="predicted"/>